<evidence type="ECO:0000313" key="8">
    <source>
        <dbReference type="EMBL" id="NGO39932.1"/>
    </source>
</evidence>
<gene>
    <name evidence="8" type="ORF">G4L39_11100</name>
</gene>
<evidence type="ECO:0000259" key="7">
    <source>
        <dbReference type="Pfam" id="PF05140"/>
    </source>
</evidence>
<dbReference type="GO" id="GO:0016020">
    <property type="term" value="C:membrane"/>
    <property type="evidence" value="ECO:0007669"/>
    <property type="project" value="UniProtKB-SubCell"/>
</dbReference>
<dbReference type="AlphaFoldDB" id="A0A6M1RYU4"/>
<proteinExistence type="predicted"/>
<reference evidence="8 9" key="1">
    <citation type="submission" date="2020-02" db="EMBL/GenBank/DDBJ databases">
        <title>Draft genome sequence of Limisphaera ngatamarikiensis NGM72.4T, a thermophilic Verrucomicrobia grouped in subdivision 3.</title>
        <authorList>
            <person name="Carere C.R."/>
            <person name="Steen J."/>
            <person name="Hugenholtz P."/>
            <person name="Stott M.B."/>
        </authorList>
    </citation>
    <scope>NUCLEOTIDE SEQUENCE [LARGE SCALE GENOMIC DNA]</scope>
    <source>
        <strain evidence="8 9">NGM72.4</strain>
    </source>
</reference>
<feature type="transmembrane region" description="Helical" evidence="6">
    <location>
        <begin position="59"/>
        <end position="83"/>
    </location>
</feature>
<feature type="domain" description="ResB-like" evidence="7">
    <location>
        <begin position="257"/>
        <end position="335"/>
    </location>
</feature>
<keyword evidence="9" id="KW-1185">Reference proteome</keyword>
<dbReference type="Pfam" id="PF05140">
    <property type="entry name" value="ResB"/>
    <property type="match status" value="1"/>
</dbReference>
<keyword evidence="2 6" id="KW-0812">Transmembrane</keyword>
<evidence type="ECO:0000256" key="6">
    <source>
        <dbReference type="SAM" id="Phobius"/>
    </source>
</evidence>
<dbReference type="GO" id="GO:0017004">
    <property type="term" value="P:cytochrome complex assembly"/>
    <property type="evidence" value="ECO:0007669"/>
    <property type="project" value="UniProtKB-KW"/>
</dbReference>
<dbReference type="InterPro" id="IPR007816">
    <property type="entry name" value="ResB-like_domain"/>
</dbReference>
<dbReference type="InterPro" id="IPR023494">
    <property type="entry name" value="Cyt_c_bgen_Ccs1/CcsB/ResB"/>
</dbReference>
<dbReference type="Proteomes" id="UP000477311">
    <property type="component" value="Unassembled WGS sequence"/>
</dbReference>
<sequence>MPLERLFRIFSSLRLTVALLILGMVLVFLGTMAQVSMGLYRAQNEFFRSFFVYWGPPGASWRIPVFPGGYLLGTLMLINLVAAHWRYFRPDWRKSGIVLIHAGLVLLLLGQFATDLLSVESTLHLREGAAKNYSERDRHVELAISDVTDPERERVVAIPHRILARQQEVEAPGLPFRVRILQFHPNAAVSQRTAQSTRPPPANQGFGPQIELIPLPHVTEMNKRDVPAAVIELVTPEGSLGTWVVSEYISQPQTVTVNNRTFTLVMRLQRVYVPWTIRLLDFRHDRYPGTDIPKNFSSRILLTDPRNGTEREVLIYMNNPLRYGGYTYYQASYDPDDRGTVLQVVRNPSWLTPYVACAMVSVGLLLQFSIHLFRFTARLNR</sequence>
<evidence type="ECO:0000256" key="1">
    <source>
        <dbReference type="ARBA" id="ARBA00004141"/>
    </source>
</evidence>
<name>A0A6M1RYU4_9BACT</name>
<keyword evidence="3" id="KW-0201">Cytochrome c-type biogenesis</keyword>
<feature type="transmembrane region" description="Helical" evidence="6">
    <location>
        <begin position="95"/>
        <end position="113"/>
    </location>
</feature>
<accession>A0A6M1RYU4</accession>
<evidence type="ECO:0000256" key="5">
    <source>
        <dbReference type="ARBA" id="ARBA00023136"/>
    </source>
</evidence>
<organism evidence="8 9">
    <name type="scientific">Limisphaera ngatamarikiensis</name>
    <dbReference type="NCBI Taxonomy" id="1324935"/>
    <lineage>
        <taxon>Bacteria</taxon>
        <taxon>Pseudomonadati</taxon>
        <taxon>Verrucomicrobiota</taxon>
        <taxon>Verrucomicrobiia</taxon>
        <taxon>Limisphaerales</taxon>
        <taxon>Limisphaeraceae</taxon>
        <taxon>Limisphaera</taxon>
    </lineage>
</organism>
<evidence type="ECO:0000313" key="9">
    <source>
        <dbReference type="Proteomes" id="UP000477311"/>
    </source>
</evidence>
<protein>
    <submittedName>
        <fullName evidence="8">Cytochrome c biogenesis protein ResB</fullName>
    </submittedName>
</protein>
<evidence type="ECO:0000256" key="2">
    <source>
        <dbReference type="ARBA" id="ARBA00022692"/>
    </source>
</evidence>
<dbReference type="EMBL" id="JAAKYA010000077">
    <property type="protein sequence ID" value="NGO39932.1"/>
    <property type="molecule type" value="Genomic_DNA"/>
</dbReference>
<dbReference type="RefSeq" id="WP_165108242.1">
    <property type="nucleotide sequence ID" value="NZ_JAAKYA010000077.1"/>
</dbReference>
<keyword evidence="4 6" id="KW-1133">Transmembrane helix</keyword>
<dbReference type="PANTHER" id="PTHR31566">
    <property type="entry name" value="CYTOCHROME C BIOGENESIS PROTEIN CCS1, CHLOROPLASTIC"/>
    <property type="match status" value="1"/>
</dbReference>
<comment type="caution">
    <text evidence="8">The sequence shown here is derived from an EMBL/GenBank/DDBJ whole genome shotgun (WGS) entry which is preliminary data.</text>
</comment>
<evidence type="ECO:0000256" key="3">
    <source>
        <dbReference type="ARBA" id="ARBA00022748"/>
    </source>
</evidence>
<feature type="transmembrane region" description="Helical" evidence="6">
    <location>
        <begin position="350"/>
        <end position="373"/>
    </location>
</feature>
<feature type="transmembrane region" description="Helical" evidence="6">
    <location>
        <begin position="12"/>
        <end position="39"/>
    </location>
</feature>
<evidence type="ECO:0000256" key="4">
    <source>
        <dbReference type="ARBA" id="ARBA00022989"/>
    </source>
</evidence>
<comment type="subcellular location">
    <subcellularLocation>
        <location evidence="1">Membrane</location>
        <topology evidence="1">Multi-pass membrane protein</topology>
    </subcellularLocation>
</comment>
<keyword evidence="5 6" id="KW-0472">Membrane</keyword>